<dbReference type="EMBL" id="FXBL01000004">
    <property type="protein sequence ID" value="SMH51698.1"/>
    <property type="molecule type" value="Genomic_DNA"/>
</dbReference>
<evidence type="ECO:0000256" key="3">
    <source>
        <dbReference type="ARBA" id="ARBA00022630"/>
    </source>
</evidence>
<dbReference type="SUPFAM" id="SSF56645">
    <property type="entry name" value="Acyl-CoA dehydrogenase NM domain-like"/>
    <property type="match status" value="1"/>
</dbReference>
<feature type="domain" description="Acyl-CoA dehydrogenase/oxidase N-terminal" evidence="7">
    <location>
        <begin position="9"/>
        <end position="86"/>
    </location>
</feature>
<evidence type="ECO:0000259" key="7">
    <source>
        <dbReference type="Pfam" id="PF02771"/>
    </source>
</evidence>
<comment type="similarity">
    <text evidence="2">Belongs to the acyl-CoA dehydrogenase family.</text>
</comment>
<dbReference type="Gene3D" id="1.20.140.10">
    <property type="entry name" value="Butyryl-CoA Dehydrogenase, subunit A, domain 3"/>
    <property type="match status" value="1"/>
</dbReference>
<evidence type="ECO:0000313" key="8">
    <source>
        <dbReference type="EMBL" id="SMH51698.1"/>
    </source>
</evidence>
<keyword evidence="9" id="KW-1185">Reference proteome</keyword>
<evidence type="ECO:0000259" key="6">
    <source>
        <dbReference type="Pfam" id="PF00441"/>
    </source>
</evidence>
<dbReference type="Pfam" id="PF02771">
    <property type="entry name" value="Acyl-CoA_dh_N"/>
    <property type="match status" value="1"/>
</dbReference>
<dbReference type="PANTHER" id="PTHR43884">
    <property type="entry name" value="ACYL-COA DEHYDROGENASE"/>
    <property type="match status" value="1"/>
</dbReference>
<evidence type="ECO:0000256" key="1">
    <source>
        <dbReference type="ARBA" id="ARBA00001974"/>
    </source>
</evidence>
<dbReference type="Pfam" id="PF00441">
    <property type="entry name" value="Acyl-CoA_dh_1"/>
    <property type="match status" value="1"/>
</dbReference>
<dbReference type="PANTHER" id="PTHR43884:SF20">
    <property type="entry name" value="ACYL-COA DEHYDROGENASE FADE28"/>
    <property type="match status" value="1"/>
</dbReference>
<dbReference type="Proteomes" id="UP000193083">
    <property type="component" value="Unassembled WGS sequence"/>
</dbReference>
<feature type="domain" description="Acyl-CoA dehydrogenase/oxidase C-terminal" evidence="6">
    <location>
        <begin position="187"/>
        <end position="304"/>
    </location>
</feature>
<evidence type="ECO:0000256" key="2">
    <source>
        <dbReference type="ARBA" id="ARBA00009347"/>
    </source>
</evidence>
<sequence length="329" mass="34397">MTCDLNHGEEQRQIIDAAVGMLRAHYPVARRRKGKPDDLSEAAAFGTFGLALTEEEGGAGFSLVEEALVHVLFGRHVISSGSLAMALGARLARAAGQGDLADQIIAGETFVCAGIQSGDTVLLPEPGEAEIALVFGARELELCAIDAVAVRKEATPGQGAAAHRMPRRADGMIAGSAEQPLLAIADLLVSAQLLGIAEAARDLAVTYAQVRQQFGQPIGGFQAIKHHCANMAIGAEMLSCQLDMAAIALRDEREDAGFQVAALRRLAPGIALTNARLSIQVHGGIGFSAEADAHHYLKHAHVLSRLGAAADILDLPAPLAPLSVVPERN</sequence>
<dbReference type="InterPro" id="IPR013786">
    <property type="entry name" value="AcylCoA_DH/ox_N"/>
</dbReference>
<dbReference type="RefSeq" id="WP_085466177.1">
    <property type="nucleotide sequence ID" value="NZ_FXBL01000004.1"/>
</dbReference>
<keyword evidence="4" id="KW-0274">FAD</keyword>
<organism evidence="8 9">
    <name type="scientific">Mesorhizobium australicum</name>
    <dbReference type="NCBI Taxonomy" id="536018"/>
    <lineage>
        <taxon>Bacteria</taxon>
        <taxon>Pseudomonadati</taxon>
        <taxon>Pseudomonadota</taxon>
        <taxon>Alphaproteobacteria</taxon>
        <taxon>Hyphomicrobiales</taxon>
        <taxon>Phyllobacteriaceae</taxon>
        <taxon>Mesorhizobium</taxon>
    </lineage>
</organism>
<reference evidence="9" key="1">
    <citation type="submission" date="2017-04" db="EMBL/GenBank/DDBJ databases">
        <authorList>
            <person name="Varghese N."/>
            <person name="Submissions S."/>
        </authorList>
    </citation>
    <scope>NUCLEOTIDE SEQUENCE [LARGE SCALE GENOMIC DNA]</scope>
    <source>
        <strain evidence="9">B5P</strain>
    </source>
</reference>
<dbReference type="GO" id="GO:0003995">
    <property type="term" value="F:acyl-CoA dehydrogenase activity"/>
    <property type="evidence" value="ECO:0007669"/>
    <property type="project" value="TreeGrafter"/>
</dbReference>
<keyword evidence="3" id="KW-0285">Flavoprotein</keyword>
<evidence type="ECO:0000313" key="9">
    <source>
        <dbReference type="Proteomes" id="UP000193083"/>
    </source>
</evidence>
<dbReference type="GO" id="GO:0050660">
    <property type="term" value="F:flavin adenine dinucleotide binding"/>
    <property type="evidence" value="ECO:0007669"/>
    <property type="project" value="InterPro"/>
</dbReference>
<keyword evidence="5" id="KW-0560">Oxidoreductase</keyword>
<accession>A0A1X7PLL6</accession>
<protein>
    <submittedName>
        <fullName evidence="8">Acyl-CoA dehydrogenase, N-terminal domain</fullName>
    </submittedName>
</protein>
<dbReference type="OrthoDB" id="9775090at2"/>
<evidence type="ECO:0000256" key="5">
    <source>
        <dbReference type="ARBA" id="ARBA00023002"/>
    </source>
</evidence>
<evidence type="ECO:0000256" key="4">
    <source>
        <dbReference type="ARBA" id="ARBA00022827"/>
    </source>
</evidence>
<comment type="cofactor">
    <cofactor evidence="1">
        <name>FAD</name>
        <dbReference type="ChEBI" id="CHEBI:57692"/>
    </cofactor>
</comment>
<dbReference type="InterPro" id="IPR009100">
    <property type="entry name" value="AcylCoA_DH/oxidase_NM_dom_sf"/>
</dbReference>
<dbReference type="InterPro" id="IPR037069">
    <property type="entry name" value="AcylCoA_DH/ox_N_sf"/>
</dbReference>
<dbReference type="SUPFAM" id="SSF47203">
    <property type="entry name" value="Acyl-CoA dehydrogenase C-terminal domain-like"/>
    <property type="match status" value="1"/>
</dbReference>
<name>A0A1X7PLL6_9HYPH</name>
<proteinExistence type="inferred from homology"/>
<gene>
    <name evidence="8" type="ORF">SAMN02982922_4494</name>
</gene>
<dbReference type="Gene3D" id="1.10.540.10">
    <property type="entry name" value="Acyl-CoA dehydrogenase/oxidase, N-terminal domain"/>
    <property type="match status" value="1"/>
</dbReference>
<dbReference type="InterPro" id="IPR009075">
    <property type="entry name" value="AcylCo_DH/oxidase_C"/>
</dbReference>
<dbReference type="AlphaFoldDB" id="A0A1X7PLL6"/>
<dbReference type="InterPro" id="IPR036250">
    <property type="entry name" value="AcylCo_DH-like_C"/>
</dbReference>